<dbReference type="STRING" id="460384.SAMN05216313_10582"/>
<dbReference type="Pfam" id="PF03629">
    <property type="entry name" value="SASA"/>
    <property type="match status" value="1"/>
</dbReference>
<dbReference type="GO" id="GO:0016787">
    <property type="term" value="F:hydrolase activity"/>
    <property type="evidence" value="ECO:0007669"/>
    <property type="project" value="UniProtKB-KW"/>
</dbReference>
<dbReference type="PANTHER" id="PTHR31988">
    <property type="entry name" value="ESTERASE, PUTATIVE (DUF303)-RELATED"/>
    <property type="match status" value="1"/>
</dbReference>
<accession>A0A1I0DUJ1</accession>
<dbReference type="Gene3D" id="6.10.170.10">
    <property type="match status" value="1"/>
</dbReference>
<sequence length="284" mass="32231">MEHTVKSFLMIGQSNMAGRGYLHEVKPIVNERIVMLRNGRWQMMAEPINCDRSVAGISLAASFAEAWCHEYKEGQIGLIPCAEGGSEIDEWDVGNALYNHAISEARFAMKNSQLTGILWHQGESDGMGGKHEKYYEKLHRIMQGFRKELDAPNLPIIIGGLGDFLGRSGFGKNCTEYTLINQKLKQFAFENDNCYFVDASGLTCNPDGIHINAVSQRKFGLRYFEAFYRKQHILEPLTNEDEKLLILEARAHTKAEKIFLLSMQMALGHISYRDFEARMAQTLE</sequence>
<proteinExistence type="predicted"/>
<reference evidence="4" key="1">
    <citation type="submission" date="2016-10" db="EMBL/GenBank/DDBJ databases">
        <authorList>
            <person name="Varghese N."/>
            <person name="Submissions S."/>
        </authorList>
    </citation>
    <scope>NUCLEOTIDE SEQUENCE [LARGE SCALE GENOMIC DNA]</scope>
    <source>
        <strain evidence="4">NLAE-zl-G277</strain>
    </source>
</reference>
<dbReference type="SUPFAM" id="SSF52266">
    <property type="entry name" value="SGNH hydrolase"/>
    <property type="match status" value="1"/>
</dbReference>
<dbReference type="AlphaFoldDB" id="A0A1I0DUJ1"/>
<dbReference type="EMBL" id="FOIM01000005">
    <property type="protein sequence ID" value="SET36315.1"/>
    <property type="molecule type" value="Genomic_DNA"/>
</dbReference>
<gene>
    <name evidence="3" type="ORF">SAMN05216313_10582</name>
</gene>
<dbReference type="InterPro" id="IPR052940">
    <property type="entry name" value="Carb_Esterase_6"/>
</dbReference>
<evidence type="ECO:0000313" key="4">
    <source>
        <dbReference type="Proteomes" id="UP000198508"/>
    </source>
</evidence>
<dbReference type="Proteomes" id="UP000198508">
    <property type="component" value="Unassembled WGS sequence"/>
</dbReference>
<dbReference type="InterPro" id="IPR005181">
    <property type="entry name" value="SASA"/>
</dbReference>
<organism evidence="3 4">
    <name type="scientific">Enterocloster lavalensis</name>
    <dbReference type="NCBI Taxonomy" id="460384"/>
    <lineage>
        <taxon>Bacteria</taxon>
        <taxon>Bacillati</taxon>
        <taxon>Bacillota</taxon>
        <taxon>Clostridia</taxon>
        <taxon>Lachnospirales</taxon>
        <taxon>Lachnospiraceae</taxon>
        <taxon>Enterocloster</taxon>
    </lineage>
</organism>
<keyword evidence="4" id="KW-1185">Reference proteome</keyword>
<feature type="domain" description="Sialate O-acetylesterase" evidence="2">
    <location>
        <begin position="6"/>
        <end position="228"/>
    </location>
</feature>
<dbReference type="PANTHER" id="PTHR31988:SF19">
    <property type="entry name" value="9-O-ACETYL-N-ACETYLNEURAMINIC ACID DEACETYLASE-RELATED"/>
    <property type="match status" value="1"/>
</dbReference>
<evidence type="ECO:0000259" key="2">
    <source>
        <dbReference type="Pfam" id="PF03629"/>
    </source>
</evidence>
<protein>
    <recommendedName>
        <fullName evidence="2">Sialate O-acetylesterase domain-containing protein</fullName>
    </recommendedName>
</protein>
<name>A0A1I0DUJ1_9FIRM</name>
<dbReference type="InterPro" id="IPR036514">
    <property type="entry name" value="SGNH_hydro_sf"/>
</dbReference>
<evidence type="ECO:0000256" key="1">
    <source>
        <dbReference type="ARBA" id="ARBA00022801"/>
    </source>
</evidence>
<dbReference type="Gene3D" id="3.40.50.1110">
    <property type="entry name" value="SGNH hydrolase"/>
    <property type="match status" value="1"/>
</dbReference>
<keyword evidence="1" id="KW-0378">Hydrolase</keyword>
<dbReference type="RefSeq" id="WP_092361663.1">
    <property type="nucleotide sequence ID" value="NZ_CAJJSN010000006.1"/>
</dbReference>
<evidence type="ECO:0000313" key="3">
    <source>
        <dbReference type="EMBL" id="SET36315.1"/>
    </source>
</evidence>
<dbReference type="GeneID" id="93276424"/>